<dbReference type="GeneID" id="95516430"/>
<dbReference type="STRING" id="67331.SAMN04490357_7445"/>
<name>A0A1H5HCQ3_9ACTN</name>
<evidence type="ECO:0008006" key="3">
    <source>
        <dbReference type="Google" id="ProtNLM"/>
    </source>
</evidence>
<dbReference type="NCBIfam" id="NF033852">
    <property type="entry name" value="fulvocin_rel"/>
    <property type="match status" value="1"/>
</dbReference>
<proteinExistence type="predicted"/>
<gene>
    <name evidence="1" type="ORF">SAMN04490357_7445</name>
</gene>
<evidence type="ECO:0000313" key="1">
    <source>
        <dbReference type="EMBL" id="SEE25796.1"/>
    </source>
</evidence>
<evidence type="ECO:0000313" key="2">
    <source>
        <dbReference type="Proteomes" id="UP000182375"/>
    </source>
</evidence>
<protein>
    <recommendedName>
        <fullName evidence="3">Bacteriocin fulvocin C-related protein</fullName>
    </recommendedName>
</protein>
<organism evidence="1 2">
    <name type="scientific">Streptomyces misionensis</name>
    <dbReference type="NCBI Taxonomy" id="67331"/>
    <lineage>
        <taxon>Bacteria</taxon>
        <taxon>Bacillati</taxon>
        <taxon>Actinomycetota</taxon>
        <taxon>Actinomycetes</taxon>
        <taxon>Kitasatosporales</taxon>
        <taxon>Streptomycetaceae</taxon>
        <taxon>Streptomyces</taxon>
    </lineage>
</organism>
<dbReference type="RefSeq" id="WP_074995784.1">
    <property type="nucleotide sequence ID" value="NZ_FNTD01000004.1"/>
</dbReference>
<dbReference type="EMBL" id="FNTD01000004">
    <property type="protein sequence ID" value="SEE25796.1"/>
    <property type="molecule type" value="Genomic_DNA"/>
</dbReference>
<sequence length="329" mass="35514">MNDNTATPPRVRWILAFDASCATCRQIAATVRHAGDGKLEVLPLSDTEVRQWRTAHLGEEAPPAPTLIKATGGKARLWTGAAMALPLVRHLGVRSTTAVLRGLGRLRQESRRPLPAPGHGDAMGRSQFLRLGTGAAVAAGIVLLGRTPAFAEDSCRTALAWAQRNKNNLPQRYGDLVAYPLVYRRAIYGELSAKTRSRMWLEHLEHYRATRPDMTPEQRAVYDQAVAWASAPSHFADDDRTAATPALKRLSRSASEAFGPDGRSALLGTLGPTEAAEAAARPAGGACTCTDEDDQCTNATHCQYGQGGCQMYRGCGAFWQYVCNGLCIN</sequence>
<dbReference type="Proteomes" id="UP000182375">
    <property type="component" value="Unassembled WGS sequence"/>
</dbReference>
<dbReference type="AlphaFoldDB" id="A0A1H5HCQ3"/>
<accession>A0A1H5HCQ3</accession>
<reference evidence="1 2" key="1">
    <citation type="submission" date="2016-10" db="EMBL/GenBank/DDBJ databases">
        <authorList>
            <person name="de Groot N.N."/>
        </authorList>
    </citation>
    <scope>NUCLEOTIDE SEQUENCE [LARGE SCALE GENOMIC DNA]</scope>
    <source>
        <strain evidence="1 2">DSM 40306</strain>
    </source>
</reference>